<proteinExistence type="predicted"/>
<gene>
    <name evidence="1" type="ORF">A0H81_05670</name>
</gene>
<dbReference type="Proteomes" id="UP000092993">
    <property type="component" value="Unassembled WGS sequence"/>
</dbReference>
<reference evidence="1 2" key="1">
    <citation type="submission" date="2016-03" db="EMBL/GenBank/DDBJ databases">
        <title>Whole genome sequencing of Grifola frondosa 9006-11.</title>
        <authorList>
            <person name="Min B."/>
            <person name="Park H."/>
            <person name="Kim J.-G."/>
            <person name="Cho H."/>
            <person name="Oh Y.-L."/>
            <person name="Kong W.-S."/>
            <person name="Choi I.-G."/>
        </authorList>
    </citation>
    <scope>NUCLEOTIDE SEQUENCE [LARGE SCALE GENOMIC DNA]</scope>
    <source>
        <strain evidence="1 2">9006-11</strain>
    </source>
</reference>
<dbReference type="AlphaFoldDB" id="A0A1C7MCI3"/>
<evidence type="ECO:0000313" key="2">
    <source>
        <dbReference type="Proteomes" id="UP000092993"/>
    </source>
</evidence>
<evidence type="ECO:0000313" key="1">
    <source>
        <dbReference type="EMBL" id="OBZ74590.1"/>
    </source>
</evidence>
<organism evidence="1 2">
    <name type="scientific">Grifola frondosa</name>
    <name type="common">Maitake</name>
    <name type="synonym">Polyporus frondosus</name>
    <dbReference type="NCBI Taxonomy" id="5627"/>
    <lineage>
        <taxon>Eukaryota</taxon>
        <taxon>Fungi</taxon>
        <taxon>Dikarya</taxon>
        <taxon>Basidiomycota</taxon>
        <taxon>Agaricomycotina</taxon>
        <taxon>Agaricomycetes</taxon>
        <taxon>Polyporales</taxon>
        <taxon>Grifolaceae</taxon>
        <taxon>Grifola</taxon>
    </lineage>
</organism>
<protein>
    <submittedName>
        <fullName evidence="1">Uncharacterized protein</fullName>
    </submittedName>
</protein>
<comment type="caution">
    <text evidence="1">The sequence shown here is derived from an EMBL/GenBank/DDBJ whole genome shotgun (WGS) entry which is preliminary data.</text>
</comment>
<dbReference type="EMBL" id="LUGG01000005">
    <property type="protein sequence ID" value="OBZ74590.1"/>
    <property type="molecule type" value="Genomic_DNA"/>
</dbReference>
<name>A0A1C7MCI3_GRIFR</name>
<keyword evidence="2" id="KW-1185">Reference proteome</keyword>
<accession>A0A1C7MCI3</accession>
<sequence length="136" mass="14962">MLAVRSPASAPAPFFKKLSERWGPLWSTCLCLGHHEADMVGTCVTAPPKPCNACGNGLEFIDWVYTALSGRSTPPTSVFQRAQNWSSSEGNRTRRVLLRVRKSDSCTLVSQRAVSLAFKKPVSRLLALCEALFHNI</sequence>